<name>A0AC60PAN0_IXOPE</name>
<keyword evidence="2" id="KW-1185">Reference proteome</keyword>
<accession>A0AC60PAN0</accession>
<organism evidence="1 2">
    <name type="scientific">Ixodes persulcatus</name>
    <name type="common">Taiga tick</name>
    <dbReference type="NCBI Taxonomy" id="34615"/>
    <lineage>
        <taxon>Eukaryota</taxon>
        <taxon>Metazoa</taxon>
        <taxon>Ecdysozoa</taxon>
        <taxon>Arthropoda</taxon>
        <taxon>Chelicerata</taxon>
        <taxon>Arachnida</taxon>
        <taxon>Acari</taxon>
        <taxon>Parasitiformes</taxon>
        <taxon>Ixodida</taxon>
        <taxon>Ixodoidea</taxon>
        <taxon>Ixodidae</taxon>
        <taxon>Ixodinae</taxon>
        <taxon>Ixodes</taxon>
    </lineage>
</organism>
<evidence type="ECO:0000313" key="1">
    <source>
        <dbReference type="EMBL" id="KAG0416311.1"/>
    </source>
</evidence>
<dbReference type="EMBL" id="JABSTQ010010963">
    <property type="protein sequence ID" value="KAG0416311.1"/>
    <property type="molecule type" value="Genomic_DNA"/>
</dbReference>
<proteinExistence type="predicted"/>
<evidence type="ECO:0000313" key="2">
    <source>
        <dbReference type="Proteomes" id="UP000805193"/>
    </source>
</evidence>
<sequence>MAATRLKICPPRDVFIAFPSAVDPSLPQEERELRPREGSYSETSPRVGRARRLPHRRADQLTRVNPKNVPVTAIPSPVQGAANTESNLGTAPSTQARGQSGERGPRWHAPYEPIIFMLMPASSAAYRNSNLGNIKGNRKRRLCTHAGGREGPCTLDGARANGARRWIKSVDSVERRKPGVLHAGTRK</sequence>
<dbReference type="Proteomes" id="UP000805193">
    <property type="component" value="Unassembled WGS sequence"/>
</dbReference>
<reference evidence="1 2" key="1">
    <citation type="journal article" date="2020" name="Cell">
        <title>Large-Scale Comparative Analyses of Tick Genomes Elucidate Their Genetic Diversity and Vector Capacities.</title>
        <authorList>
            <consortium name="Tick Genome and Microbiome Consortium (TIGMIC)"/>
            <person name="Jia N."/>
            <person name="Wang J."/>
            <person name="Shi W."/>
            <person name="Du L."/>
            <person name="Sun Y."/>
            <person name="Zhan W."/>
            <person name="Jiang J.F."/>
            <person name="Wang Q."/>
            <person name="Zhang B."/>
            <person name="Ji P."/>
            <person name="Bell-Sakyi L."/>
            <person name="Cui X.M."/>
            <person name="Yuan T.T."/>
            <person name="Jiang B.G."/>
            <person name="Yang W.F."/>
            <person name="Lam T.T."/>
            <person name="Chang Q.C."/>
            <person name="Ding S.J."/>
            <person name="Wang X.J."/>
            <person name="Zhu J.G."/>
            <person name="Ruan X.D."/>
            <person name="Zhao L."/>
            <person name="Wei J.T."/>
            <person name="Ye R.Z."/>
            <person name="Que T.C."/>
            <person name="Du C.H."/>
            <person name="Zhou Y.H."/>
            <person name="Cheng J.X."/>
            <person name="Dai P.F."/>
            <person name="Guo W.B."/>
            <person name="Han X.H."/>
            <person name="Huang E.J."/>
            <person name="Li L.F."/>
            <person name="Wei W."/>
            <person name="Gao Y.C."/>
            <person name="Liu J.Z."/>
            <person name="Shao H.Z."/>
            <person name="Wang X."/>
            <person name="Wang C.C."/>
            <person name="Yang T.C."/>
            <person name="Huo Q.B."/>
            <person name="Li W."/>
            <person name="Chen H.Y."/>
            <person name="Chen S.E."/>
            <person name="Zhou L.G."/>
            <person name="Ni X.B."/>
            <person name="Tian J.H."/>
            <person name="Sheng Y."/>
            <person name="Liu T."/>
            <person name="Pan Y.S."/>
            <person name="Xia L.Y."/>
            <person name="Li J."/>
            <person name="Zhao F."/>
            <person name="Cao W.C."/>
        </authorList>
    </citation>
    <scope>NUCLEOTIDE SEQUENCE [LARGE SCALE GENOMIC DNA]</scope>
    <source>
        <strain evidence="1">Iper-2018</strain>
    </source>
</reference>
<gene>
    <name evidence="1" type="ORF">HPB47_006527</name>
</gene>
<protein>
    <submittedName>
        <fullName evidence="1">Uncharacterized protein</fullName>
    </submittedName>
</protein>
<comment type="caution">
    <text evidence="1">The sequence shown here is derived from an EMBL/GenBank/DDBJ whole genome shotgun (WGS) entry which is preliminary data.</text>
</comment>